<keyword evidence="3" id="KW-0732">Signal</keyword>
<reference evidence="4 5" key="1">
    <citation type="submission" date="2015-04" db="EMBL/GenBank/DDBJ databases">
        <authorList>
            <person name="Syromyatnikov M.Y."/>
            <person name="Popov V.N."/>
        </authorList>
    </citation>
    <scope>NUCLEOTIDE SEQUENCE [LARGE SCALE GENOMIC DNA]</scope>
</reference>
<dbReference type="PANTHER" id="PTHR39068">
    <property type="entry name" value="LARVAL/PUPAL CUTICLE PROTEIN H1C-LIKE PROTEIN-RELATED"/>
    <property type="match status" value="1"/>
</dbReference>
<dbReference type="InterPro" id="IPR022727">
    <property type="entry name" value="Cuticle_C1"/>
</dbReference>
<evidence type="ECO:0000256" key="1">
    <source>
        <dbReference type="ARBA" id="ARBA00022460"/>
    </source>
</evidence>
<evidence type="ECO:0000313" key="5">
    <source>
        <dbReference type="Proteomes" id="UP000183832"/>
    </source>
</evidence>
<dbReference type="Pfam" id="PF11018">
    <property type="entry name" value="Cuticle_3"/>
    <property type="match status" value="1"/>
</dbReference>
<keyword evidence="2" id="KW-0677">Repeat</keyword>
<dbReference type="STRING" id="568069.A0A1J1I7Q3"/>
<dbReference type="PANTHER" id="PTHR39068:SF2">
    <property type="entry name" value="MIP24391P"/>
    <property type="match status" value="1"/>
</dbReference>
<evidence type="ECO:0000313" key="4">
    <source>
        <dbReference type="EMBL" id="CRK94990.1"/>
    </source>
</evidence>
<gene>
    <name evidence="4" type="ORF">CLUMA_CG008477</name>
</gene>
<evidence type="ECO:0000256" key="2">
    <source>
        <dbReference type="ARBA" id="ARBA00022737"/>
    </source>
</evidence>
<protein>
    <submittedName>
        <fullName evidence="4">CLUMA_CG008477, isoform A</fullName>
    </submittedName>
</protein>
<accession>A0A1J1I7Q3</accession>
<dbReference type="OrthoDB" id="6630852at2759"/>
<dbReference type="AlphaFoldDB" id="A0A1J1I7Q3"/>
<keyword evidence="5" id="KW-1185">Reference proteome</keyword>
<dbReference type="Proteomes" id="UP000183832">
    <property type="component" value="Unassembled WGS sequence"/>
</dbReference>
<sequence>MAFKFVAFVATLALANAGIISEPASYSSLSYAAPVKTLVQPVSYQAPVASSSQYQKTVSYSQPKAYVAQPAVASYQSYEPVAVSSYHHQPQQVYAAQPAYGHYDSSSSSQQNILRSSHGTVSHISKTIDTPVSSIRKYDTRVINDGYKTVSYAQPAAYVAQPATYVSHQPAAYVSHQPAAYASYQPEVHSYTQVAQPLLTKTIAQPVVAKTIVSQPIAHVAQPTHYAAQPSHYAAHAPVLASKVHYSPAIEVAHASYESPVAHYSW</sequence>
<feature type="signal peptide" evidence="3">
    <location>
        <begin position="1"/>
        <end position="17"/>
    </location>
</feature>
<keyword evidence="1" id="KW-0193">Cuticle</keyword>
<name>A0A1J1I7Q3_9DIPT</name>
<organism evidence="4 5">
    <name type="scientific">Clunio marinus</name>
    <dbReference type="NCBI Taxonomy" id="568069"/>
    <lineage>
        <taxon>Eukaryota</taxon>
        <taxon>Metazoa</taxon>
        <taxon>Ecdysozoa</taxon>
        <taxon>Arthropoda</taxon>
        <taxon>Hexapoda</taxon>
        <taxon>Insecta</taxon>
        <taxon>Pterygota</taxon>
        <taxon>Neoptera</taxon>
        <taxon>Endopterygota</taxon>
        <taxon>Diptera</taxon>
        <taxon>Nematocera</taxon>
        <taxon>Chironomoidea</taxon>
        <taxon>Chironomidae</taxon>
        <taxon>Clunio</taxon>
    </lineage>
</organism>
<dbReference type="GO" id="GO:0042302">
    <property type="term" value="F:structural constituent of cuticle"/>
    <property type="evidence" value="ECO:0007669"/>
    <property type="project" value="UniProtKB-KW"/>
</dbReference>
<proteinExistence type="predicted"/>
<evidence type="ECO:0000256" key="3">
    <source>
        <dbReference type="SAM" id="SignalP"/>
    </source>
</evidence>
<feature type="chain" id="PRO_5012181834" evidence="3">
    <location>
        <begin position="18"/>
        <end position="266"/>
    </location>
</feature>
<dbReference type="EMBL" id="CVRI01000040">
    <property type="protein sequence ID" value="CRK94990.1"/>
    <property type="molecule type" value="Genomic_DNA"/>
</dbReference>